<dbReference type="Gene3D" id="3.50.50.60">
    <property type="entry name" value="FAD/NAD(P)-binding domain"/>
    <property type="match status" value="2"/>
</dbReference>
<comment type="similarity">
    <text evidence="1">Belongs to the DadA oxidoreductase family.</text>
</comment>
<dbReference type="InterPro" id="IPR036188">
    <property type="entry name" value="FAD/NAD-bd_sf"/>
</dbReference>
<dbReference type="GO" id="GO:0005886">
    <property type="term" value="C:plasma membrane"/>
    <property type="evidence" value="ECO:0007669"/>
    <property type="project" value="TreeGrafter"/>
</dbReference>
<dbReference type="Proteomes" id="UP000186609">
    <property type="component" value="Chromosome"/>
</dbReference>
<dbReference type="EMBL" id="CP019236">
    <property type="protein sequence ID" value="APW39185.1"/>
    <property type="molecule type" value="Genomic_DNA"/>
</dbReference>
<dbReference type="PANTHER" id="PTHR13847:SF280">
    <property type="entry name" value="D-AMINO ACID DEHYDROGENASE"/>
    <property type="match status" value="1"/>
</dbReference>
<dbReference type="GO" id="GO:0005737">
    <property type="term" value="C:cytoplasm"/>
    <property type="evidence" value="ECO:0007669"/>
    <property type="project" value="TreeGrafter"/>
</dbReference>
<accession>A0A1P8JZL7</accession>
<dbReference type="Pfam" id="PF01266">
    <property type="entry name" value="DAO"/>
    <property type="match status" value="1"/>
</dbReference>
<evidence type="ECO:0000256" key="1">
    <source>
        <dbReference type="ARBA" id="ARBA00009410"/>
    </source>
</evidence>
<feature type="domain" description="FAD dependent oxidoreductase" evidence="3">
    <location>
        <begin position="2"/>
        <end position="404"/>
    </location>
</feature>
<name>A0A1P8JZL7_9BURK</name>
<reference evidence="4 5" key="1">
    <citation type="submission" date="2017-01" db="EMBL/GenBank/DDBJ databases">
        <authorList>
            <person name="Mah S.A."/>
            <person name="Swanson W.J."/>
            <person name="Moy G.W."/>
            <person name="Vacquier V.D."/>
        </authorList>
    </citation>
    <scope>NUCLEOTIDE SEQUENCE [LARGE SCALE GENOMIC DNA]</scope>
    <source>
        <strain evidence="4 5">DCY110</strain>
    </source>
</reference>
<dbReference type="STRING" id="1842727.RD110_19820"/>
<dbReference type="NCBIfam" id="NF001933">
    <property type="entry name" value="PRK00711.1"/>
    <property type="match status" value="1"/>
</dbReference>
<dbReference type="Gene3D" id="3.30.9.10">
    <property type="entry name" value="D-Amino Acid Oxidase, subunit A, domain 2"/>
    <property type="match status" value="1"/>
</dbReference>
<proteinExistence type="inferred from homology"/>
<evidence type="ECO:0000313" key="5">
    <source>
        <dbReference type="Proteomes" id="UP000186609"/>
    </source>
</evidence>
<keyword evidence="2" id="KW-0560">Oxidoreductase</keyword>
<gene>
    <name evidence="4" type="ORF">RD110_19820</name>
</gene>
<keyword evidence="5" id="KW-1185">Reference proteome</keyword>
<organism evidence="4 5">
    <name type="scientific">Rhodoferax koreensis</name>
    <dbReference type="NCBI Taxonomy" id="1842727"/>
    <lineage>
        <taxon>Bacteria</taxon>
        <taxon>Pseudomonadati</taxon>
        <taxon>Pseudomonadota</taxon>
        <taxon>Betaproteobacteria</taxon>
        <taxon>Burkholderiales</taxon>
        <taxon>Comamonadaceae</taxon>
        <taxon>Rhodoferax</taxon>
    </lineage>
</organism>
<dbReference type="RefSeq" id="WP_076201364.1">
    <property type="nucleotide sequence ID" value="NZ_CP019236.1"/>
</dbReference>
<dbReference type="SUPFAM" id="SSF54373">
    <property type="entry name" value="FAD-linked reductases, C-terminal domain"/>
    <property type="match status" value="1"/>
</dbReference>
<dbReference type="SUPFAM" id="SSF51905">
    <property type="entry name" value="FAD/NAD(P)-binding domain"/>
    <property type="match status" value="1"/>
</dbReference>
<dbReference type="OrthoDB" id="18526at2"/>
<dbReference type="AlphaFoldDB" id="A0A1P8JZL7"/>
<sequence length="423" mass="45465">MKIAVIGAGVIGVTTAFELAADGHAVTVFERRSAAAEETSFANAGLIAPGYVTPWAAPGMPKKVLASLFSRHAPVKLALPLSGADIGWMWKWFQACKLETYLANRARMQRLAFYSRERLHLLTAELRFEYDRSDGYMVLLRAEKDRALVQPGVQVLRDAGVKFKELDADGARQIEPALSTDTPLLGAVHLPDDEVGNCRQFTMLLKAEAQRMGVNFEFNRTVAQIETAGGASVKIANEPAPRSFDAIVLCAGVASAALLRPMGVKVPLAAVYGYSITANIREPLNAPRSAVMDERYKVAISRLGQRVRVAGSAEIGGQLQTKREAAVQTLYKVLHDWFPGAAQLANGVGGVQEWKGARPMLPDGPPIVGAAPDASGQRRLWLNLGHGSSGWALSCGSARAIADLVAGRTPEVDLDGLGFDRLR</sequence>
<dbReference type="PANTHER" id="PTHR13847">
    <property type="entry name" value="SARCOSINE DEHYDROGENASE-RELATED"/>
    <property type="match status" value="1"/>
</dbReference>
<evidence type="ECO:0000256" key="2">
    <source>
        <dbReference type="ARBA" id="ARBA00023002"/>
    </source>
</evidence>
<dbReference type="InterPro" id="IPR006076">
    <property type="entry name" value="FAD-dep_OxRdtase"/>
</dbReference>
<evidence type="ECO:0000313" key="4">
    <source>
        <dbReference type="EMBL" id="APW39185.1"/>
    </source>
</evidence>
<evidence type="ECO:0000259" key="3">
    <source>
        <dbReference type="Pfam" id="PF01266"/>
    </source>
</evidence>
<dbReference type="GO" id="GO:0008718">
    <property type="term" value="F:D-amino-acid dehydrogenase activity"/>
    <property type="evidence" value="ECO:0007669"/>
    <property type="project" value="TreeGrafter"/>
</dbReference>
<dbReference type="GO" id="GO:0055130">
    <property type="term" value="P:D-alanine catabolic process"/>
    <property type="evidence" value="ECO:0007669"/>
    <property type="project" value="TreeGrafter"/>
</dbReference>
<protein>
    <submittedName>
        <fullName evidence="4">Amino acid dehydrogenase</fullName>
    </submittedName>
</protein>
<dbReference type="KEGG" id="rhy:RD110_19820"/>